<keyword evidence="2" id="KW-1185">Reference proteome</keyword>
<protein>
    <submittedName>
        <fullName evidence="1">Uncharacterized protein</fullName>
    </submittedName>
</protein>
<accession>A0A5C6D0I5</accession>
<sequence>MQNSQSTFGALIALPNRSSARRFGRHVLPRRLNIQGWTDDQLVWMPAPFGPRYVQQVAHGKECEHDAYVKNAQTPWIRSISMQKAQEYRPILYVL</sequence>
<organism evidence="1 2">
    <name type="scientific">Bythopirellula polymerisocia</name>
    <dbReference type="NCBI Taxonomy" id="2528003"/>
    <lineage>
        <taxon>Bacteria</taxon>
        <taxon>Pseudomonadati</taxon>
        <taxon>Planctomycetota</taxon>
        <taxon>Planctomycetia</taxon>
        <taxon>Pirellulales</taxon>
        <taxon>Lacipirellulaceae</taxon>
        <taxon>Bythopirellula</taxon>
    </lineage>
</organism>
<reference evidence="1 2" key="1">
    <citation type="submission" date="2019-02" db="EMBL/GenBank/DDBJ databases">
        <title>Deep-cultivation of Planctomycetes and their phenomic and genomic characterization uncovers novel biology.</title>
        <authorList>
            <person name="Wiegand S."/>
            <person name="Jogler M."/>
            <person name="Boedeker C."/>
            <person name="Pinto D."/>
            <person name="Vollmers J."/>
            <person name="Rivas-Marin E."/>
            <person name="Kohn T."/>
            <person name="Peeters S.H."/>
            <person name="Heuer A."/>
            <person name="Rast P."/>
            <person name="Oberbeckmann S."/>
            <person name="Bunk B."/>
            <person name="Jeske O."/>
            <person name="Meyerdierks A."/>
            <person name="Storesund J.E."/>
            <person name="Kallscheuer N."/>
            <person name="Luecker S."/>
            <person name="Lage O.M."/>
            <person name="Pohl T."/>
            <person name="Merkel B.J."/>
            <person name="Hornburger P."/>
            <person name="Mueller R.-W."/>
            <person name="Bruemmer F."/>
            <person name="Labrenz M."/>
            <person name="Spormann A.M."/>
            <person name="Op Den Camp H."/>
            <person name="Overmann J."/>
            <person name="Amann R."/>
            <person name="Jetten M.S.M."/>
            <person name="Mascher T."/>
            <person name="Medema M.H."/>
            <person name="Devos D.P."/>
            <person name="Kaster A.-K."/>
            <person name="Ovreas L."/>
            <person name="Rohde M."/>
            <person name="Galperin M.Y."/>
            <person name="Jogler C."/>
        </authorList>
    </citation>
    <scope>NUCLEOTIDE SEQUENCE [LARGE SCALE GENOMIC DNA]</scope>
    <source>
        <strain evidence="1 2">Pla144</strain>
    </source>
</reference>
<gene>
    <name evidence="1" type="ORF">Pla144_16870</name>
</gene>
<evidence type="ECO:0000313" key="2">
    <source>
        <dbReference type="Proteomes" id="UP000318437"/>
    </source>
</evidence>
<comment type="caution">
    <text evidence="1">The sequence shown here is derived from an EMBL/GenBank/DDBJ whole genome shotgun (WGS) entry which is preliminary data.</text>
</comment>
<name>A0A5C6D0I5_9BACT</name>
<evidence type="ECO:0000313" key="1">
    <source>
        <dbReference type="EMBL" id="TWU28399.1"/>
    </source>
</evidence>
<proteinExistence type="predicted"/>
<dbReference type="EMBL" id="SJPS01000002">
    <property type="protein sequence ID" value="TWU28399.1"/>
    <property type="molecule type" value="Genomic_DNA"/>
</dbReference>
<dbReference type="Proteomes" id="UP000318437">
    <property type="component" value="Unassembled WGS sequence"/>
</dbReference>
<dbReference type="AlphaFoldDB" id="A0A5C6D0I5"/>